<proteinExistence type="predicted"/>
<accession>A0AA39HKD8</accession>
<organism evidence="1 2">
    <name type="scientific">Steinernema hermaphroditum</name>
    <dbReference type="NCBI Taxonomy" id="289476"/>
    <lineage>
        <taxon>Eukaryota</taxon>
        <taxon>Metazoa</taxon>
        <taxon>Ecdysozoa</taxon>
        <taxon>Nematoda</taxon>
        <taxon>Chromadorea</taxon>
        <taxon>Rhabditida</taxon>
        <taxon>Tylenchina</taxon>
        <taxon>Panagrolaimomorpha</taxon>
        <taxon>Strongyloidoidea</taxon>
        <taxon>Steinernematidae</taxon>
        <taxon>Steinernema</taxon>
    </lineage>
</organism>
<dbReference type="EMBL" id="JAUCMV010000004">
    <property type="protein sequence ID" value="KAK0407497.1"/>
    <property type="molecule type" value="Genomic_DNA"/>
</dbReference>
<dbReference type="PANTHER" id="PTHR16317:SF1">
    <property type="entry name" value="KICSTOR COMPLEX PROTEIN ITFG2"/>
    <property type="match status" value="1"/>
</dbReference>
<comment type="caution">
    <text evidence="1">The sequence shown here is derived from an EMBL/GenBank/DDBJ whole genome shotgun (WGS) entry which is preliminary data.</text>
</comment>
<protein>
    <submittedName>
        <fullName evidence="1">Uncharacterized protein</fullName>
    </submittedName>
</protein>
<dbReference type="Pfam" id="PF15907">
    <property type="entry name" value="Itfg2"/>
    <property type="match status" value="1"/>
</dbReference>
<dbReference type="AlphaFoldDB" id="A0AA39HKD8"/>
<gene>
    <name evidence="1" type="ORF">QR680_019224</name>
</gene>
<dbReference type="PANTHER" id="PTHR16317">
    <property type="entry name" value="INTEGRIN ALPHA REPEAT DOMAIN-CONTAINING"/>
    <property type="match status" value="1"/>
</dbReference>
<dbReference type="GO" id="GO:0032006">
    <property type="term" value="P:regulation of TOR signaling"/>
    <property type="evidence" value="ECO:0007669"/>
    <property type="project" value="TreeGrafter"/>
</dbReference>
<name>A0AA39HKD8_9BILA</name>
<dbReference type="InterPro" id="IPR031793">
    <property type="entry name" value="KICSTOR_ITFG2"/>
</dbReference>
<evidence type="ECO:0000313" key="2">
    <source>
        <dbReference type="Proteomes" id="UP001175271"/>
    </source>
</evidence>
<sequence>MAENSSMPLQRTSPTVHPTVLLTAKLNSPCTAVTAAASPFGDDPHNRNLCYIIYGKANGETIVASDDQCIQQSIPTESECAISVIVCGDGRDIDEAEIFVIAADGQMRVFSFPRCLERGVPRSFQAGECQFEQLLNANICFAEILDFDYDGKNELLVAMTDRVVRSYRYEEVDDDEMHFVPLNKWEVPSHISGISVGYDTDLTVLLSQVHHQKYVRINWATQCRVVQPMSAEESTKNTHQLILPPKPIRVSLFSSIATKVFVANTTCNSEILLKVDKSPITGAAATILGNKLQILITVDSKGFTFVYGWMDHLIPNTDPMARCRIPRNPDRLCALADPGNPNVVLLGVSYLGNKLTFLKFNLENSLIKANLAIDQQ</sequence>
<keyword evidence="2" id="KW-1185">Reference proteome</keyword>
<dbReference type="Proteomes" id="UP001175271">
    <property type="component" value="Unassembled WGS sequence"/>
</dbReference>
<reference evidence="1" key="1">
    <citation type="submission" date="2023-06" db="EMBL/GenBank/DDBJ databases">
        <title>Genomic analysis of the entomopathogenic nematode Steinernema hermaphroditum.</title>
        <authorList>
            <person name="Schwarz E.M."/>
            <person name="Heppert J.K."/>
            <person name="Baniya A."/>
            <person name="Schwartz H.T."/>
            <person name="Tan C.-H."/>
            <person name="Antoshechkin I."/>
            <person name="Sternberg P.W."/>
            <person name="Goodrich-Blair H."/>
            <person name="Dillman A.R."/>
        </authorList>
    </citation>
    <scope>NUCLEOTIDE SEQUENCE</scope>
    <source>
        <strain evidence="1">PS9179</strain>
        <tissue evidence="1">Whole animal</tissue>
    </source>
</reference>
<evidence type="ECO:0000313" key="1">
    <source>
        <dbReference type="EMBL" id="KAK0407497.1"/>
    </source>
</evidence>